<dbReference type="Gene3D" id="3.40.50.2000">
    <property type="entry name" value="Glycogen Phosphorylase B"/>
    <property type="match status" value="1"/>
</dbReference>
<dbReference type="EMBL" id="JACEGQ020000001">
    <property type="protein sequence ID" value="KAH8519687.1"/>
    <property type="molecule type" value="Genomic_DNA"/>
</dbReference>
<dbReference type="SUPFAM" id="SSF53756">
    <property type="entry name" value="UDP-Glycosyltransferase/glycogen phosphorylase"/>
    <property type="match status" value="1"/>
</dbReference>
<reference evidence="1" key="1">
    <citation type="journal article" date="2021" name="J. Hered.">
        <title>Genome Assembly of Salicaceae Populus deltoides (Eastern Cottonwood) I-69 Based on Nanopore Sequencing and Hi-C Technologies.</title>
        <authorList>
            <person name="Bai S."/>
            <person name="Wu H."/>
            <person name="Zhang J."/>
            <person name="Pan Z."/>
            <person name="Zhao W."/>
            <person name="Li Z."/>
            <person name="Tong C."/>
        </authorList>
    </citation>
    <scope>NUCLEOTIDE SEQUENCE</scope>
    <source>
        <tissue evidence="1">Leaf</tissue>
    </source>
</reference>
<sequence length="65" mass="6821">VGGFVTHYGWALEGVAAGLPVSEAMDKAVRQIMVGETAGEMKCRTNSLGEMARKAVEEGGSSYND</sequence>
<name>A0A8T2ZQH2_POPDE</name>
<protein>
    <submittedName>
        <fullName evidence="1">Uncharacterized protein</fullName>
    </submittedName>
</protein>
<comment type="caution">
    <text evidence="1">The sequence shown here is derived from an EMBL/GenBank/DDBJ whole genome shotgun (WGS) entry which is preliminary data.</text>
</comment>
<accession>A0A8T2ZQH2</accession>
<gene>
    <name evidence="1" type="ORF">H0E87_001207</name>
</gene>
<keyword evidence="2" id="KW-1185">Reference proteome</keyword>
<evidence type="ECO:0000313" key="1">
    <source>
        <dbReference type="EMBL" id="KAH8519687.1"/>
    </source>
</evidence>
<dbReference type="AlphaFoldDB" id="A0A8T2ZQH2"/>
<feature type="non-terminal residue" evidence="1">
    <location>
        <position position="1"/>
    </location>
</feature>
<evidence type="ECO:0000313" key="2">
    <source>
        <dbReference type="Proteomes" id="UP000807159"/>
    </source>
</evidence>
<dbReference type="Proteomes" id="UP000807159">
    <property type="component" value="Chromosome 1"/>
</dbReference>
<organism evidence="1 2">
    <name type="scientific">Populus deltoides</name>
    <name type="common">Eastern poplar</name>
    <name type="synonym">Eastern cottonwood</name>
    <dbReference type="NCBI Taxonomy" id="3696"/>
    <lineage>
        <taxon>Eukaryota</taxon>
        <taxon>Viridiplantae</taxon>
        <taxon>Streptophyta</taxon>
        <taxon>Embryophyta</taxon>
        <taxon>Tracheophyta</taxon>
        <taxon>Spermatophyta</taxon>
        <taxon>Magnoliopsida</taxon>
        <taxon>eudicotyledons</taxon>
        <taxon>Gunneridae</taxon>
        <taxon>Pentapetalae</taxon>
        <taxon>rosids</taxon>
        <taxon>fabids</taxon>
        <taxon>Malpighiales</taxon>
        <taxon>Salicaceae</taxon>
        <taxon>Saliceae</taxon>
        <taxon>Populus</taxon>
    </lineage>
</organism>
<proteinExistence type="predicted"/>